<feature type="transmembrane region" description="Helical" evidence="1">
    <location>
        <begin position="53"/>
        <end position="74"/>
    </location>
</feature>
<feature type="non-terminal residue" evidence="2">
    <location>
        <position position="87"/>
    </location>
</feature>
<keyword evidence="1" id="KW-0472">Membrane</keyword>
<dbReference type="AlphaFoldDB" id="A0A3A8N1A1"/>
<evidence type="ECO:0000313" key="3">
    <source>
        <dbReference type="Proteomes" id="UP000273405"/>
    </source>
</evidence>
<name>A0A3A8N1A1_9BACT</name>
<gene>
    <name evidence="2" type="ORF">D7X12_27780</name>
</gene>
<feature type="transmembrane region" description="Helical" evidence="1">
    <location>
        <begin position="20"/>
        <end position="47"/>
    </location>
</feature>
<sequence>MRSGSIGDAMRQVLPRARGLLGRPAVLATVLVLAGGGSALVLVPLFGVPGFELGLALAIAVGLLGGGTGIAAAAQERRLLTGTLPHP</sequence>
<accession>A0A3A8N1A1</accession>
<protein>
    <submittedName>
        <fullName evidence="2">Uncharacterized protein</fullName>
    </submittedName>
</protein>
<keyword evidence="1" id="KW-0812">Transmembrane</keyword>
<evidence type="ECO:0000313" key="2">
    <source>
        <dbReference type="EMBL" id="RKH37986.1"/>
    </source>
</evidence>
<evidence type="ECO:0000256" key="1">
    <source>
        <dbReference type="SAM" id="Phobius"/>
    </source>
</evidence>
<proteinExistence type="predicted"/>
<comment type="caution">
    <text evidence="2">The sequence shown here is derived from an EMBL/GenBank/DDBJ whole genome shotgun (WGS) entry which is preliminary data.</text>
</comment>
<organism evidence="2 3">
    <name type="scientific">Corallococcus sicarius</name>
    <dbReference type="NCBI Taxonomy" id="2316726"/>
    <lineage>
        <taxon>Bacteria</taxon>
        <taxon>Pseudomonadati</taxon>
        <taxon>Myxococcota</taxon>
        <taxon>Myxococcia</taxon>
        <taxon>Myxococcales</taxon>
        <taxon>Cystobacterineae</taxon>
        <taxon>Myxococcaceae</taxon>
        <taxon>Corallococcus</taxon>
    </lineage>
</organism>
<keyword evidence="1" id="KW-1133">Transmembrane helix</keyword>
<dbReference type="EMBL" id="RAWG01000213">
    <property type="protein sequence ID" value="RKH37986.1"/>
    <property type="molecule type" value="Genomic_DNA"/>
</dbReference>
<reference evidence="3" key="1">
    <citation type="submission" date="2018-09" db="EMBL/GenBank/DDBJ databases">
        <authorList>
            <person name="Livingstone P.G."/>
            <person name="Whitworth D.E."/>
        </authorList>
    </citation>
    <scope>NUCLEOTIDE SEQUENCE [LARGE SCALE GENOMIC DNA]</scope>
    <source>
        <strain evidence="3">CA040B</strain>
    </source>
</reference>
<keyword evidence="3" id="KW-1185">Reference proteome</keyword>
<dbReference type="Proteomes" id="UP000273405">
    <property type="component" value="Unassembled WGS sequence"/>
</dbReference>